<evidence type="ECO:0000256" key="12">
    <source>
        <dbReference type="ARBA" id="ARBA00047105"/>
    </source>
</evidence>
<evidence type="ECO:0000256" key="8">
    <source>
        <dbReference type="ARBA" id="ARBA00022982"/>
    </source>
</evidence>
<accession>A0A5F8G2B7</accession>
<proteinExistence type="inferred from homology"/>
<sequence length="93" mass="10986">MGHEFGNLIWIKHIISYSLSPFQQRAFPNYFLKGISNMTRWMQDSILCVTSPLLPFIGFYLLYNWGTQEFENSKKKSPDAFEKDKSTTQRELQ</sequence>
<dbReference type="Gene3D" id="1.20.5.210">
    <property type="entry name" value="Cytochrome b-c1 complex subunit 8"/>
    <property type="match status" value="1"/>
</dbReference>
<dbReference type="PANTHER" id="PTHR12119:SF2">
    <property type="entry name" value="CYTOCHROME B-C1 COMPLEX SUBUNIT 8"/>
    <property type="match status" value="1"/>
</dbReference>
<keyword evidence="9 13" id="KW-1133">Transmembrane helix</keyword>
<dbReference type="GO" id="GO:0005743">
    <property type="term" value="C:mitochondrial inner membrane"/>
    <property type="evidence" value="ECO:0007669"/>
    <property type="project" value="UniProtKB-SubCell"/>
</dbReference>
<keyword evidence="6 13" id="KW-0812">Transmembrane</keyword>
<dbReference type="OMA" id="GVPNMFR"/>
<keyword evidence="5 13" id="KW-0679">Respiratory chain</keyword>
<name>A0A5F8G2B7_MONDO</name>
<dbReference type="FunCoup" id="A0A5F8G2B7">
    <property type="interactions" value="747"/>
</dbReference>
<keyword evidence="7 13" id="KW-0999">Mitochondrion inner membrane</keyword>
<comment type="similarity">
    <text evidence="2 13">Belongs to the UQCRQ/QCR8 family.</text>
</comment>
<comment type="subcellular location">
    <subcellularLocation>
        <location evidence="1 13">Mitochondrion inner membrane</location>
        <topology evidence="1 13">Single-pass membrane protein</topology>
    </subcellularLocation>
</comment>
<evidence type="ECO:0000256" key="2">
    <source>
        <dbReference type="ARBA" id="ARBA00007668"/>
    </source>
</evidence>
<keyword evidence="10 13" id="KW-0496">Mitochondrion</keyword>
<dbReference type="FunFam" id="1.20.5.210:FF:000001">
    <property type="entry name" value="Cytochrome b-c1 complex subunit 8"/>
    <property type="match status" value="1"/>
</dbReference>
<dbReference type="Ensembl" id="ENSMODT00000083494.1">
    <property type="protein sequence ID" value="ENSMODP00000041618.1"/>
    <property type="gene ID" value="ENSMODG00000046369.1"/>
</dbReference>
<keyword evidence="4 13" id="KW-0813">Transport</keyword>
<reference evidence="15 16" key="1">
    <citation type="journal article" date="2007" name="Nature">
        <title>Genome of the marsupial Monodelphis domestica reveals innovation in non-coding sequences.</title>
        <authorList>
            <person name="Mikkelsen T.S."/>
            <person name="Wakefield M.J."/>
            <person name="Aken B."/>
            <person name="Amemiya C.T."/>
            <person name="Chang J.L."/>
            <person name="Duke S."/>
            <person name="Garber M."/>
            <person name="Gentles A.J."/>
            <person name="Goodstadt L."/>
            <person name="Heger A."/>
            <person name="Jurka J."/>
            <person name="Kamal M."/>
            <person name="Mauceli E."/>
            <person name="Searle S.M."/>
            <person name="Sharpe T."/>
            <person name="Baker M.L."/>
            <person name="Batzer M.A."/>
            <person name="Benos P.V."/>
            <person name="Belov K."/>
            <person name="Clamp M."/>
            <person name="Cook A."/>
            <person name="Cuff J."/>
            <person name="Das R."/>
            <person name="Davidow L."/>
            <person name="Deakin J.E."/>
            <person name="Fazzari M.J."/>
            <person name="Glass J.L."/>
            <person name="Grabherr M."/>
            <person name="Greally J.M."/>
            <person name="Gu W."/>
            <person name="Hore T.A."/>
            <person name="Huttley G.A."/>
            <person name="Kleber M."/>
            <person name="Jirtle R.L."/>
            <person name="Koina E."/>
            <person name="Lee J.T."/>
            <person name="Mahony S."/>
            <person name="Marra M.A."/>
            <person name="Miller R.D."/>
            <person name="Nicholls R.D."/>
            <person name="Oda M."/>
            <person name="Papenfuss A.T."/>
            <person name="Parra Z.E."/>
            <person name="Pollock D.D."/>
            <person name="Ray D.A."/>
            <person name="Schein J.E."/>
            <person name="Speed T.P."/>
            <person name="Thompson K."/>
            <person name="VandeBerg J.L."/>
            <person name="Wade C.M."/>
            <person name="Walker J.A."/>
            <person name="Waters P.D."/>
            <person name="Webber C."/>
            <person name="Weidman J.R."/>
            <person name="Xie X."/>
            <person name="Zody M.C."/>
            <person name="Baldwin J."/>
            <person name="Abdouelleil A."/>
            <person name="Abdulkadir J."/>
            <person name="Abebe A."/>
            <person name="Abera B."/>
            <person name="Abreu J."/>
            <person name="Acer S.C."/>
            <person name="Aftuck L."/>
            <person name="Alexander A."/>
            <person name="An P."/>
            <person name="Anderson E."/>
            <person name="Anderson S."/>
            <person name="Arachi H."/>
            <person name="Azer M."/>
            <person name="Bachantsang P."/>
            <person name="Barry A."/>
            <person name="Bayul T."/>
            <person name="Berlin A."/>
            <person name="Bessette D."/>
            <person name="Bloom T."/>
            <person name="Bloom T."/>
            <person name="Boguslavskiy L."/>
            <person name="Bonnet C."/>
            <person name="Boukhgalter B."/>
            <person name="Bourzgui I."/>
            <person name="Brown A."/>
            <person name="Cahill P."/>
            <person name="Channer S."/>
            <person name="Cheshatsang Y."/>
            <person name="Chuda L."/>
            <person name="Citroen M."/>
            <person name="Collymore A."/>
            <person name="Cooke P."/>
            <person name="Costello M."/>
            <person name="D'Aco K."/>
            <person name="Daza R."/>
            <person name="De Haan G."/>
            <person name="DeGray S."/>
            <person name="DeMaso C."/>
            <person name="Dhargay N."/>
            <person name="Dooley K."/>
            <person name="Dooley E."/>
            <person name="Doricent M."/>
            <person name="Dorje P."/>
            <person name="Dorjee K."/>
            <person name="Dupes A."/>
            <person name="Elong R."/>
            <person name="Falk J."/>
            <person name="Farina A."/>
            <person name="Faro S."/>
            <person name="Ferguson D."/>
            <person name="Fisher S."/>
            <person name="Foley C.D."/>
            <person name="Franke A."/>
            <person name="Friedrich D."/>
            <person name="Gadbois L."/>
            <person name="Gearin G."/>
            <person name="Gearin C.R."/>
            <person name="Giannoukos G."/>
            <person name="Goode T."/>
            <person name="Graham J."/>
            <person name="Grandbois E."/>
            <person name="Grewal S."/>
            <person name="Gyaltsen K."/>
            <person name="Hafez N."/>
            <person name="Hagos B."/>
            <person name="Hall J."/>
            <person name="Henson C."/>
            <person name="Hollinger A."/>
            <person name="Honan T."/>
            <person name="Huard M.D."/>
            <person name="Hughes L."/>
            <person name="Hurhula B."/>
            <person name="Husby M.E."/>
            <person name="Kamat A."/>
            <person name="Kanga B."/>
            <person name="Kashin S."/>
            <person name="Khazanovich D."/>
            <person name="Kisner P."/>
            <person name="Lance K."/>
            <person name="Lara M."/>
            <person name="Lee W."/>
            <person name="Lennon N."/>
            <person name="Letendre F."/>
            <person name="LeVine R."/>
            <person name="Lipovsky A."/>
            <person name="Liu X."/>
            <person name="Liu J."/>
            <person name="Liu S."/>
            <person name="Lokyitsang T."/>
            <person name="Lokyitsang Y."/>
            <person name="Lubonja R."/>
            <person name="Lui A."/>
            <person name="MacDonald P."/>
            <person name="Magnisalis V."/>
            <person name="Maru K."/>
            <person name="Matthews C."/>
            <person name="McCusker W."/>
            <person name="McDonough S."/>
            <person name="Mehta T."/>
            <person name="Meldrim J."/>
            <person name="Meneus L."/>
            <person name="Mihai O."/>
            <person name="Mihalev A."/>
            <person name="Mihova T."/>
            <person name="Mittelman R."/>
            <person name="Mlenga V."/>
            <person name="Montmayeur A."/>
            <person name="Mulrain L."/>
            <person name="Navidi A."/>
            <person name="Naylor J."/>
            <person name="Negash T."/>
            <person name="Nguyen T."/>
            <person name="Nguyen N."/>
            <person name="Nicol R."/>
            <person name="Norbu C."/>
            <person name="Norbu N."/>
            <person name="Novod N."/>
            <person name="O'Neill B."/>
            <person name="Osman S."/>
            <person name="Markiewicz E."/>
            <person name="Oyono O.L."/>
            <person name="Patti C."/>
            <person name="Phunkhang P."/>
            <person name="Pierre F."/>
            <person name="Priest M."/>
            <person name="Raghuraman S."/>
            <person name="Rege F."/>
            <person name="Reyes R."/>
            <person name="Rise C."/>
            <person name="Rogov P."/>
            <person name="Ross K."/>
            <person name="Ryan E."/>
            <person name="Settipalli S."/>
            <person name="Shea T."/>
            <person name="Sherpa N."/>
            <person name="Shi L."/>
            <person name="Shih D."/>
            <person name="Sparrow T."/>
            <person name="Spaulding J."/>
            <person name="Stalker J."/>
            <person name="Stange-Thomann N."/>
            <person name="Stavropoulos S."/>
            <person name="Stone C."/>
            <person name="Strader C."/>
            <person name="Tesfaye S."/>
            <person name="Thomson T."/>
            <person name="Thoulutsang Y."/>
            <person name="Thoulutsang D."/>
            <person name="Topham K."/>
            <person name="Topping I."/>
            <person name="Tsamla T."/>
            <person name="Vassiliev H."/>
            <person name="Vo A."/>
            <person name="Wangchuk T."/>
            <person name="Wangdi T."/>
            <person name="Weiand M."/>
            <person name="Wilkinson J."/>
            <person name="Wilson A."/>
            <person name="Yadav S."/>
            <person name="Young G."/>
            <person name="Yu Q."/>
            <person name="Zembek L."/>
            <person name="Zhong D."/>
            <person name="Zimmer A."/>
            <person name="Zwirko Z."/>
            <person name="Jaffe D.B."/>
            <person name="Alvarez P."/>
            <person name="Brockman W."/>
            <person name="Butler J."/>
            <person name="Chin C."/>
            <person name="Gnerre S."/>
            <person name="MacCallum I."/>
            <person name="Graves J.A."/>
            <person name="Ponting C.P."/>
            <person name="Breen M."/>
            <person name="Samollow P.B."/>
            <person name="Lander E.S."/>
            <person name="Lindblad-Toh K."/>
        </authorList>
    </citation>
    <scope>NUCLEOTIDE SEQUENCE [LARGE SCALE GENOMIC DNA]</scope>
</reference>
<evidence type="ECO:0000256" key="4">
    <source>
        <dbReference type="ARBA" id="ARBA00022448"/>
    </source>
</evidence>
<dbReference type="STRING" id="13616.ENSMODP00000041618"/>
<dbReference type="Pfam" id="PF02939">
    <property type="entry name" value="UcrQ"/>
    <property type="match status" value="1"/>
</dbReference>
<organism evidence="15 16">
    <name type="scientific">Monodelphis domestica</name>
    <name type="common">Gray short-tailed opossum</name>
    <dbReference type="NCBI Taxonomy" id="13616"/>
    <lineage>
        <taxon>Eukaryota</taxon>
        <taxon>Metazoa</taxon>
        <taxon>Chordata</taxon>
        <taxon>Craniata</taxon>
        <taxon>Vertebrata</taxon>
        <taxon>Euteleostomi</taxon>
        <taxon>Mammalia</taxon>
        <taxon>Metatheria</taxon>
        <taxon>Didelphimorphia</taxon>
        <taxon>Didelphidae</taxon>
        <taxon>Monodelphis</taxon>
    </lineage>
</organism>
<evidence type="ECO:0000256" key="13">
    <source>
        <dbReference type="RuleBase" id="RU368118"/>
    </source>
</evidence>
<comment type="subunit">
    <text evidence="12 13">Component of the ubiquinol-cytochrome c oxidoreductase (cytochrome b-c1 complex, complex III, CIII), a multisubunit enzyme composed of 11 subunits. The complex is composed of 3 respiratory subunits cytochrome b, cytochrome c1 and Rieske protein UQCRFS1, 2 core protein subunits UQCRC1/QCR1 and UQCRC2/QCR2, and 6 low-molecular weight protein subunits UQCRH/QCR6, UQCRB/QCR7, UQCRQ/QCR8, UQCR10/QCR9, UQCR11/QCR10 and subunit 9, the cleavage product of Rieske protein UQCRFS1. The complex exists as an obligatory dimer and forms supercomplexes (SCs) in the inner mitochondrial membrane with NADH-ubiquinone oxidoreductase (complex I, CI) and cytochrome c oxidase (complex IV, CIV), resulting in different assemblies (supercomplex SCI(1)III(2)IV(1) and megacomplex MCI(2)III(2)IV(2)). Interacts with UQCC6.</text>
</comment>
<evidence type="ECO:0000256" key="9">
    <source>
        <dbReference type="ARBA" id="ARBA00022989"/>
    </source>
</evidence>
<evidence type="ECO:0000256" key="1">
    <source>
        <dbReference type="ARBA" id="ARBA00004434"/>
    </source>
</evidence>
<dbReference type="Bgee" id="ENSMODG00000046369">
    <property type="expression patterns" value="Expressed in skeletal muscle tissue and 8 other cell types or tissues"/>
</dbReference>
<reference evidence="15" key="3">
    <citation type="submission" date="2025-09" db="UniProtKB">
        <authorList>
            <consortium name="Ensembl"/>
        </authorList>
    </citation>
    <scope>IDENTIFICATION</scope>
</reference>
<dbReference type="AlphaFoldDB" id="A0A5F8G2B7"/>
<keyword evidence="11 13" id="KW-0472">Membrane</keyword>
<evidence type="ECO:0000256" key="11">
    <source>
        <dbReference type="ARBA" id="ARBA00023136"/>
    </source>
</evidence>
<dbReference type="Proteomes" id="UP000002280">
    <property type="component" value="Chromosome 8"/>
</dbReference>
<evidence type="ECO:0000313" key="16">
    <source>
        <dbReference type="Proteomes" id="UP000002280"/>
    </source>
</evidence>
<evidence type="ECO:0000256" key="7">
    <source>
        <dbReference type="ARBA" id="ARBA00022792"/>
    </source>
</evidence>
<comment type="function">
    <text evidence="13">Component of the ubiquinol-cytochrome c oxidoreductase, a multisubunit transmembrane complex that is part of the mitochondrial electron transport chain which drives oxidative phosphorylation. The complex plays an important role in the uptake of multiple carbon sources present in different host niches.</text>
</comment>
<protein>
    <recommendedName>
        <fullName evidence="3 13">Cytochrome b-c1 complex subunit 8</fullName>
    </recommendedName>
    <alternativeName>
        <fullName evidence="13">Complex III subunit 8</fullName>
    </alternativeName>
</protein>
<keyword evidence="8 13" id="KW-0249">Electron transport</keyword>
<dbReference type="PANTHER" id="PTHR12119">
    <property type="entry name" value="UBIQUINOL-CYTOCHROME C REDUCTASE COMPLEX UBIQUINONE-BINDING PROTEIN QP-C"/>
    <property type="match status" value="1"/>
</dbReference>
<evidence type="ECO:0000256" key="5">
    <source>
        <dbReference type="ARBA" id="ARBA00022660"/>
    </source>
</evidence>
<dbReference type="InterPro" id="IPR004205">
    <property type="entry name" value="Cyt_bc1_su8"/>
</dbReference>
<evidence type="ECO:0000256" key="6">
    <source>
        <dbReference type="ARBA" id="ARBA00022692"/>
    </source>
</evidence>
<dbReference type="InterPro" id="IPR036642">
    <property type="entry name" value="Cyt_bc1_su8_sf"/>
</dbReference>
<evidence type="ECO:0000256" key="10">
    <source>
        <dbReference type="ARBA" id="ARBA00023128"/>
    </source>
</evidence>
<feature type="region of interest" description="Disordered" evidence="14">
    <location>
        <begin position="71"/>
        <end position="93"/>
    </location>
</feature>
<evidence type="ECO:0000313" key="15">
    <source>
        <dbReference type="Ensembl" id="ENSMODP00000041618.1"/>
    </source>
</evidence>
<dbReference type="InParanoid" id="A0A5F8G2B7"/>
<reference evidence="15" key="2">
    <citation type="submission" date="2025-08" db="UniProtKB">
        <authorList>
            <consortium name="Ensembl"/>
        </authorList>
    </citation>
    <scope>IDENTIFICATION</scope>
</reference>
<keyword evidence="16" id="KW-1185">Reference proteome</keyword>
<evidence type="ECO:0000256" key="14">
    <source>
        <dbReference type="SAM" id="MobiDB-lite"/>
    </source>
</evidence>
<dbReference type="GeneTree" id="ENSGT00390000004029"/>
<dbReference type="SUPFAM" id="SSF81508">
    <property type="entry name" value="Ubiquinone-binding protein QP-C of cytochrome bc1 complex (Ubiquinol-cytochrome c reductase)"/>
    <property type="match status" value="1"/>
</dbReference>
<feature type="transmembrane region" description="Helical" evidence="13">
    <location>
        <begin position="45"/>
        <end position="63"/>
    </location>
</feature>
<dbReference type="GO" id="GO:0006122">
    <property type="term" value="P:mitochondrial electron transport, ubiquinol to cytochrome c"/>
    <property type="evidence" value="ECO:0000318"/>
    <property type="project" value="GO_Central"/>
</dbReference>
<dbReference type="GO" id="GO:0045275">
    <property type="term" value="C:respiratory chain complex III"/>
    <property type="evidence" value="ECO:0000318"/>
    <property type="project" value="GO_Central"/>
</dbReference>
<evidence type="ECO:0000256" key="3">
    <source>
        <dbReference type="ARBA" id="ARBA00016324"/>
    </source>
</evidence>